<dbReference type="EMBL" id="JAAGSC010000041">
    <property type="protein sequence ID" value="NDY96109.1"/>
    <property type="molecule type" value="Genomic_DNA"/>
</dbReference>
<dbReference type="InterPro" id="IPR052037">
    <property type="entry name" value="LPS_export_LptA"/>
</dbReference>
<dbReference type="GO" id="GO:0017089">
    <property type="term" value="F:glycolipid transfer activity"/>
    <property type="evidence" value="ECO:0007669"/>
    <property type="project" value="TreeGrafter"/>
</dbReference>
<accession>A0A845VFW3</accession>
<organism evidence="7 8">
    <name type="scientific">Wenzhouxiangella limi</name>
    <dbReference type="NCBI Taxonomy" id="2707351"/>
    <lineage>
        <taxon>Bacteria</taxon>
        <taxon>Pseudomonadati</taxon>
        <taxon>Pseudomonadota</taxon>
        <taxon>Gammaproteobacteria</taxon>
        <taxon>Chromatiales</taxon>
        <taxon>Wenzhouxiangellaceae</taxon>
        <taxon>Wenzhouxiangella</taxon>
    </lineage>
</organism>
<reference evidence="7 8" key="1">
    <citation type="submission" date="2020-02" db="EMBL/GenBank/DDBJ databases">
        <authorList>
            <person name="Zhang X.-Y."/>
        </authorList>
    </citation>
    <scope>NUCLEOTIDE SEQUENCE [LARGE SCALE GENOMIC DNA]</scope>
    <source>
        <strain evidence="7 8">C33</strain>
    </source>
</reference>
<evidence type="ECO:0000256" key="5">
    <source>
        <dbReference type="SAM" id="SignalP"/>
    </source>
</evidence>
<name>A0A845VFW3_9GAMM</name>
<dbReference type="GO" id="GO:0009279">
    <property type="term" value="C:cell outer membrane"/>
    <property type="evidence" value="ECO:0007669"/>
    <property type="project" value="TreeGrafter"/>
</dbReference>
<dbReference type="GO" id="GO:0015920">
    <property type="term" value="P:lipopolysaccharide transport"/>
    <property type="evidence" value="ECO:0007669"/>
    <property type="project" value="InterPro"/>
</dbReference>
<protein>
    <submittedName>
        <fullName evidence="7">Lipopolysaccharide transport periplasmic protein LptA</fullName>
    </submittedName>
</protein>
<evidence type="ECO:0000256" key="4">
    <source>
        <dbReference type="SAM" id="MobiDB-lite"/>
    </source>
</evidence>
<dbReference type="Gene3D" id="2.60.450.10">
    <property type="entry name" value="Lipopolysaccharide (LPS) transport protein A like domain"/>
    <property type="match status" value="1"/>
</dbReference>
<dbReference type="NCBIfam" id="TIGR03002">
    <property type="entry name" value="outer_YhbN_LptA"/>
    <property type="match status" value="1"/>
</dbReference>
<evidence type="ECO:0000256" key="1">
    <source>
        <dbReference type="ARBA" id="ARBA00022448"/>
    </source>
</evidence>
<keyword evidence="2 5" id="KW-0732">Signal</keyword>
<comment type="caution">
    <text evidence="7">The sequence shown here is derived from an EMBL/GenBank/DDBJ whole genome shotgun (WGS) entry which is preliminary data.</text>
</comment>
<dbReference type="PANTHER" id="PTHR36504">
    <property type="entry name" value="LIPOPOLYSACCHARIDE EXPORT SYSTEM PROTEIN LPTA"/>
    <property type="match status" value="1"/>
</dbReference>
<dbReference type="Proteomes" id="UP000484885">
    <property type="component" value="Unassembled WGS sequence"/>
</dbReference>
<keyword evidence="8" id="KW-1185">Reference proteome</keyword>
<proteinExistence type="predicted"/>
<feature type="signal peptide" evidence="5">
    <location>
        <begin position="1"/>
        <end position="19"/>
    </location>
</feature>
<dbReference type="InterPro" id="IPR014340">
    <property type="entry name" value="LptA"/>
</dbReference>
<evidence type="ECO:0000256" key="2">
    <source>
        <dbReference type="ARBA" id="ARBA00022729"/>
    </source>
</evidence>
<keyword evidence="1" id="KW-0813">Transport</keyword>
<keyword evidence="3" id="KW-0574">Periplasm</keyword>
<dbReference type="InterPro" id="IPR005653">
    <property type="entry name" value="OstA-like_N"/>
</dbReference>
<feature type="region of interest" description="Disordered" evidence="4">
    <location>
        <begin position="150"/>
        <end position="186"/>
    </location>
</feature>
<evidence type="ECO:0000259" key="6">
    <source>
        <dbReference type="Pfam" id="PF03968"/>
    </source>
</evidence>
<feature type="chain" id="PRO_5032670850" evidence="5">
    <location>
        <begin position="20"/>
        <end position="186"/>
    </location>
</feature>
<gene>
    <name evidence="7" type="primary">lptA</name>
    <name evidence="7" type="ORF">G3I74_10240</name>
</gene>
<dbReference type="PANTHER" id="PTHR36504:SF1">
    <property type="entry name" value="LIPOPOLYSACCHARIDE EXPORT SYSTEM PROTEIN LPTA"/>
    <property type="match status" value="1"/>
</dbReference>
<feature type="domain" description="Organic solvent tolerance-like N-terminal" evidence="6">
    <location>
        <begin position="30"/>
        <end position="139"/>
    </location>
</feature>
<dbReference type="GO" id="GO:0001530">
    <property type="term" value="F:lipopolysaccharide binding"/>
    <property type="evidence" value="ECO:0007669"/>
    <property type="project" value="InterPro"/>
</dbReference>
<dbReference type="AlphaFoldDB" id="A0A845VFW3"/>
<dbReference type="Pfam" id="PF03968">
    <property type="entry name" value="LptD_N"/>
    <property type="match status" value="1"/>
</dbReference>
<dbReference type="GO" id="GO:0030288">
    <property type="term" value="C:outer membrane-bounded periplasmic space"/>
    <property type="evidence" value="ECO:0007669"/>
    <property type="project" value="TreeGrafter"/>
</dbReference>
<sequence>MYRASCFLAGLILTLSAFAQVPDQRQERIQINADSGDYDMRTGIQELRGNVRIAQGELVVEADEGRAYNVDGQWQRVELFGAPTTWRMVMEDGTETRGRSEQIIYDLTSDQITMIDDARIQDAQGTFAGATLTYNLVTERIEGAGGVELVIEPGERRTRQDSTPPPDEDGDGENNPNDEPPPDPEA</sequence>
<evidence type="ECO:0000313" key="8">
    <source>
        <dbReference type="Proteomes" id="UP000484885"/>
    </source>
</evidence>
<dbReference type="RefSeq" id="WP_164211482.1">
    <property type="nucleotide sequence ID" value="NZ_JAAGSC010000041.1"/>
</dbReference>
<evidence type="ECO:0000313" key="7">
    <source>
        <dbReference type="EMBL" id="NDY96109.1"/>
    </source>
</evidence>
<evidence type="ECO:0000256" key="3">
    <source>
        <dbReference type="ARBA" id="ARBA00022764"/>
    </source>
</evidence>